<dbReference type="InterPro" id="IPR058550">
    <property type="entry name" value="Plasmid_parti_N"/>
</dbReference>
<dbReference type="Pfam" id="PF01672">
    <property type="entry name" value="Plasmid_parti_N"/>
    <property type="match status" value="1"/>
</dbReference>
<keyword evidence="3" id="KW-0614">Plasmid</keyword>
<evidence type="ECO:0000313" key="4">
    <source>
        <dbReference type="Proteomes" id="UP000275571"/>
    </source>
</evidence>
<organism evidence="3 4">
    <name type="scientific">Borrelia turcica IST7</name>
    <dbReference type="NCBI Taxonomy" id="1104446"/>
    <lineage>
        <taxon>Bacteria</taxon>
        <taxon>Pseudomonadati</taxon>
        <taxon>Spirochaetota</taxon>
        <taxon>Spirochaetia</taxon>
        <taxon>Spirochaetales</taxon>
        <taxon>Borreliaceae</taxon>
        <taxon>Borrelia</taxon>
    </lineage>
</organism>
<accession>A0A386PN85</accession>
<feature type="transmembrane region" description="Helical" evidence="1">
    <location>
        <begin position="59"/>
        <end position="79"/>
    </location>
</feature>
<dbReference type="Proteomes" id="UP000275571">
    <property type="component" value="Plasmid lp32-B"/>
</dbReference>
<keyword evidence="1" id="KW-0812">Transmembrane</keyword>
<sequence length="84" mass="10265">MEIMYDIKKRELYKYDNYKSFSAFLRYFSYNEATIYRYIRVYTQLLNGKIKIEDIHNNGIAFIFLVFSAYTCSLLNNFYKVYSI</sequence>
<geneLocation type="plasmid" evidence="4">
    <name>lp32-b</name>
</geneLocation>
<dbReference type="EMBL" id="CP028887">
    <property type="protein sequence ID" value="AYE36966.1"/>
    <property type="molecule type" value="Genomic_DNA"/>
</dbReference>
<proteinExistence type="predicted"/>
<dbReference type="InterPro" id="IPR002596">
    <property type="entry name" value="Plasmid_parti"/>
</dbReference>
<keyword evidence="4" id="KW-1185">Reference proteome</keyword>
<gene>
    <name evidence="3" type="ORF">DB313_05575</name>
</gene>
<keyword evidence="1" id="KW-1133">Transmembrane helix</keyword>
<protein>
    <recommendedName>
        <fullName evidence="2">Plasmid partition protein putative N-terminal domain-containing protein</fullName>
    </recommendedName>
</protein>
<dbReference type="NCBIfam" id="NF033725">
    <property type="entry name" value="borfam_49"/>
    <property type="match status" value="1"/>
</dbReference>
<dbReference type="KEGG" id="btur:DB313_05575"/>
<reference evidence="3 4" key="1">
    <citation type="journal article" date="2018" name="Infect. Genet. Evol.">
        <title>Genome-wide analysis of Borrelia turcica and 'Candidatus Borrelia tachyglossi' shows relapsing fever-like genomes with unique genomic links to Lyme disease Borrelia.</title>
        <authorList>
            <person name="Gofton A.W."/>
            <person name="Margos G."/>
            <person name="Fingerle V."/>
            <person name="Hepner S."/>
            <person name="Loh S.M."/>
            <person name="Ryan U."/>
            <person name="Irwin P."/>
            <person name="Oskam C.L."/>
        </authorList>
    </citation>
    <scope>NUCLEOTIDE SEQUENCE [LARGE SCALE GENOMIC DNA]</scope>
    <source>
        <strain evidence="3 4">IST7</strain>
        <plasmid evidence="3">lp32-B</plasmid>
    </source>
</reference>
<evidence type="ECO:0000256" key="1">
    <source>
        <dbReference type="SAM" id="Phobius"/>
    </source>
</evidence>
<keyword evidence="1" id="KW-0472">Membrane</keyword>
<name>A0A386PN85_9SPIR</name>
<feature type="domain" description="Plasmid partition protein putative N-terminal" evidence="2">
    <location>
        <begin position="1"/>
        <end position="64"/>
    </location>
</feature>
<evidence type="ECO:0000259" key="2">
    <source>
        <dbReference type="Pfam" id="PF01672"/>
    </source>
</evidence>
<evidence type="ECO:0000313" key="3">
    <source>
        <dbReference type="EMBL" id="AYE36966.1"/>
    </source>
</evidence>
<dbReference type="AlphaFoldDB" id="A0A386PN85"/>